<reference evidence="1" key="1">
    <citation type="submission" date="2023-04" db="EMBL/GenBank/DDBJ databases">
        <title>A chromosome-level genome assembly of the parasitoid wasp Eretmocerus hayati.</title>
        <authorList>
            <person name="Zhong Y."/>
            <person name="Liu S."/>
            <person name="Liu Y."/>
        </authorList>
    </citation>
    <scope>NUCLEOTIDE SEQUENCE</scope>
    <source>
        <strain evidence="1">ZJU_SS_LIU_2023</strain>
    </source>
</reference>
<comment type="caution">
    <text evidence="1">The sequence shown here is derived from an EMBL/GenBank/DDBJ whole genome shotgun (WGS) entry which is preliminary data.</text>
</comment>
<organism evidence="1 2">
    <name type="scientific">Eretmocerus hayati</name>
    <dbReference type="NCBI Taxonomy" id="131215"/>
    <lineage>
        <taxon>Eukaryota</taxon>
        <taxon>Metazoa</taxon>
        <taxon>Ecdysozoa</taxon>
        <taxon>Arthropoda</taxon>
        <taxon>Hexapoda</taxon>
        <taxon>Insecta</taxon>
        <taxon>Pterygota</taxon>
        <taxon>Neoptera</taxon>
        <taxon>Endopterygota</taxon>
        <taxon>Hymenoptera</taxon>
        <taxon>Apocrita</taxon>
        <taxon>Proctotrupomorpha</taxon>
        <taxon>Chalcidoidea</taxon>
        <taxon>Aphelinidae</taxon>
        <taxon>Aphelininae</taxon>
        <taxon>Eretmocerus</taxon>
    </lineage>
</organism>
<accession>A0ACC2P5F5</accession>
<protein>
    <submittedName>
        <fullName evidence="1">Uncharacterized protein</fullName>
    </submittedName>
</protein>
<evidence type="ECO:0000313" key="2">
    <source>
        <dbReference type="Proteomes" id="UP001239111"/>
    </source>
</evidence>
<proteinExistence type="predicted"/>
<gene>
    <name evidence="1" type="ORF">QAD02_014592</name>
</gene>
<name>A0ACC2P5F5_9HYME</name>
<sequence>MRLEGSRGNMPQQTGLMPLLGLALLVGFSHANIFGTNNKKSDDQCFCKLNGVIDDCSCTIDTVDYFNNMKIYPRLQSLLVRDYFRFYKVNLKRECPFWSDDSKCAIRFCHVKTCQDEDIPIGLKGGLPRDLHTNESPSHKYQAKAQASDCNHKLDCDHNLELGYLNTSISSENYKEFERWQQYDDAQDNFCVTETDNGEYVDLLLNPERYTGYKGPSAHRIWRSIYMENCFRPENSPHNFIRSSKIDDMCLEKRVFYRVISGLHTSINIHLCSKYLLSSQNRLEVSPDGQWGPNLDELQRRFSSETTDGEGPNWLKNLYFLYMLELRALAKVAPYLQREEYYTGNEVEDADTRLAINDILKIVRTFPEHFNESVMFNGGVKAQMLKEEFKQHFRNISRIMDCVGCEKCKLWGKLQVQGLGTALKILFSGRFDKYEETVINFNRRQFFLDRSEIVSLINGFGRLSESIFELESFRKLMK</sequence>
<evidence type="ECO:0000313" key="1">
    <source>
        <dbReference type="EMBL" id="KAJ8678805.1"/>
    </source>
</evidence>
<keyword evidence="2" id="KW-1185">Reference proteome</keyword>
<dbReference type="Proteomes" id="UP001239111">
    <property type="component" value="Chromosome 2"/>
</dbReference>
<dbReference type="EMBL" id="CM056742">
    <property type="protein sequence ID" value="KAJ8678805.1"/>
    <property type="molecule type" value="Genomic_DNA"/>
</dbReference>